<evidence type="ECO:0000256" key="3">
    <source>
        <dbReference type="ARBA" id="ARBA00022723"/>
    </source>
</evidence>
<evidence type="ECO:0000256" key="5">
    <source>
        <dbReference type="ARBA" id="ARBA00022741"/>
    </source>
</evidence>
<keyword evidence="14" id="KW-1185">Reference proteome</keyword>
<evidence type="ECO:0000256" key="6">
    <source>
        <dbReference type="ARBA" id="ARBA00022801"/>
    </source>
</evidence>
<comment type="similarity">
    <text evidence="10">Belongs to the TRAFAC class YlqF/YawG GTPase family. RsgA subfamily.</text>
</comment>
<keyword evidence="6 10" id="KW-0378">Hydrolase</keyword>
<evidence type="ECO:0000313" key="13">
    <source>
        <dbReference type="EMBL" id="MCG4610873.1"/>
    </source>
</evidence>
<dbReference type="PROSITE" id="PS50936">
    <property type="entry name" value="ENGC_GTPASE"/>
    <property type="match status" value="1"/>
</dbReference>
<comment type="function">
    <text evidence="10">One of several proteins that assist in the late maturation steps of the functional core of the 30S ribosomal subunit. Helps release RbfA from mature subunits. May play a role in the assembly of ribosomal proteins into the subunit. Circularly permuted GTPase that catalyzes slow GTP hydrolysis, GTPase activity is stimulated by the 30S ribosomal subunit.</text>
</comment>
<feature type="binding site" evidence="10">
    <location>
        <position position="255"/>
    </location>
    <ligand>
        <name>Zn(2+)</name>
        <dbReference type="ChEBI" id="CHEBI:29105"/>
    </ligand>
</feature>
<dbReference type="Gene3D" id="3.40.50.300">
    <property type="entry name" value="P-loop containing nucleotide triphosphate hydrolases"/>
    <property type="match status" value="1"/>
</dbReference>
<keyword evidence="7 10" id="KW-0862">Zinc</keyword>
<dbReference type="InterPro" id="IPR010914">
    <property type="entry name" value="RsgA_GTPase_dom"/>
</dbReference>
<organism evidence="13 14">
    <name type="scientific">Anaeromassilibacillus senegalensis</name>
    <dbReference type="NCBI Taxonomy" id="1673717"/>
    <lineage>
        <taxon>Bacteria</taxon>
        <taxon>Bacillati</taxon>
        <taxon>Bacillota</taxon>
        <taxon>Clostridia</taxon>
        <taxon>Eubacteriales</taxon>
        <taxon>Acutalibacteraceae</taxon>
        <taxon>Anaeromassilibacillus</taxon>
    </lineage>
</organism>
<evidence type="ECO:0000256" key="7">
    <source>
        <dbReference type="ARBA" id="ARBA00022833"/>
    </source>
</evidence>
<dbReference type="PROSITE" id="PS51721">
    <property type="entry name" value="G_CP"/>
    <property type="match status" value="1"/>
</dbReference>
<keyword evidence="8 10" id="KW-0694">RNA-binding</keyword>
<proteinExistence type="inferred from homology"/>
<dbReference type="HAMAP" id="MF_01820">
    <property type="entry name" value="GTPase_RsgA"/>
    <property type="match status" value="1"/>
</dbReference>
<evidence type="ECO:0000259" key="11">
    <source>
        <dbReference type="PROSITE" id="PS50936"/>
    </source>
</evidence>
<evidence type="ECO:0000313" key="14">
    <source>
        <dbReference type="Proteomes" id="UP001298681"/>
    </source>
</evidence>
<feature type="binding site" evidence="10">
    <location>
        <begin position="115"/>
        <end position="118"/>
    </location>
    <ligand>
        <name>GTP</name>
        <dbReference type="ChEBI" id="CHEBI:37565"/>
    </ligand>
</feature>
<feature type="domain" description="CP-type G" evidence="12">
    <location>
        <begin position="66"/>
        <end position="221"/>
    </location>
</feature>
<reference evidence="13 14" key="1">
    <citation type="submission" date="2022-01" db="EMBL/GenBank/DDBJ databases">
        <title>Collection of gut derived symbiotic bacterial strains cultured from healthy donors.</title>
        <authorList>
            <person name="Lin H."/>
            <person name="Kohout C."/>
            <person name="Waligurski E."/>
            <person name="Pamer E.G."/>
        </authorList>
    </citation>
    <scope>NUCLEOTIDE SEQUENCE [LARGE SCALE GENOMIC DNA]</scope>
    <source>
        <strain evidence="13 14">DFI.7.58</strain>
    </source>
</reference>
<comment type="cofactor">
    <cofactor evidence="10">
        <name>Zn(2+)</name>
        <dbReference type="ChEBI" id="CHEBI:29105"/>
    </cofactor>
    <text evidence="10">Binds 1 zinc ion per subunit.</text>
</comment>
<keyword evidence="5 10" id="KW-0547">Nucleotide-binding</keyword>
<comment type="caution">
    <text evidence="13">The sequence shown here is derived from an EMBL/GenBank/DDBJ whole genome shotgun (WGS) entry which is preliminary data.</text>
</comment>
<dbReference type="InterPro" id="IPR027417">
    <property type="entry name" value="P-loop_NTPase"/>
</dbReference>
<dbReference type="EMBL" id="JAKNHQ010000009">
    <property type="protein sequence ID" value="MCG4610873.1"/>
    <property type="molecule type" value="Genomic_DNA"/>
</dbReference>
<feature type="binding site" evidence="10">
    <location>
        <position position="248"/>
    </location>
    <ligand>
        <name>Zn(2+)</name>
        <dbReference type="ChEBI" id="CHEBI:29105"/>
    </ligand>
</feature>
<comment type="subunit">
    <text evidence="10">Monomer. Associates with 30S ribosomal subunit, binds 16S rRNA.</text>
</comment>
<dbReference type="PANTHER" id="PTHR32120:SF11">
    <property type="entry name" value="SMALL RIBOSOMAL SUBUNIT BIOGENESIS GTPASE RSGA 1, MITOCHONDRIAL-RELATED"/>
    <property type="match status" value="1"/>
</dbReference>
<dbReference type="EC" id="3.6.1.-" evidence="10"/>
<keyword evidence="4 10" id="KW-0699">rRNA-binding</keyword>
<dbReference type="InterPro" id="IPR030378">
    <property type="entry name" value="G_CP_dom"/>
</dbReference>
<dbReference type="PANTHER" id="PTHR32120">
    <property type="entry name" value="SMALL RIBOSOMAL SUBUNIT BIOGENESIS GTPASE RSGA"/>
    <property type="match status" value="1"/>
</dbReference>
<evidence type="ECO:0000256" key="9">
    <source>
        <dbReference type="ARBA" id="ARBA00023134"/>
    </source>
</evidence>
<dbReference type="CDD" id="cd01854">
    <property type="entry name" value="YjeQ_EngC"/>
    <property type="match status" value="1"/>
</dbReference>
<evidence type="ECO:0000256" key="10">
    <source>
        <dbReference type="HAMAP-Rule" id="MF_01820"/>
    </source>
</evidence>
<keyword evidence="1 10" id="KW-0963">Cytoplasm</keyword>
<evidence type="ECO:0000256" key="8">
    <source>
        <dbReference type="ARBA" id="ARBA00022884"/>
    </source>
</evidence>
<keyword evidence="2 10" id="KW-0690">Ribosome biogenesis</keyword>
<evidence type="ECO:0000256" key="4">
    <source>
        <dbReference type="ARBA" id="ARBA00022730"/>
    </source>
</evidence>
<feature type="domain" description="EngC GTPase" evidence="11">
    <location>
        <begin position="75"/>
        <end position="219"/>
    </location>
</feature>
<dbReference type="CDD" id="cd04466">
    <property type="entry name" value="S1_YloQ_GTPase"/>
    <property type="match status" value="1"/>
</dbReference>
<dbReference type="Gene3D" id="2.40.50.140">
    <property type="entry name" value="Nucleic acid-binding proteins"/>
    <property type="match status" value="1"/>
</dbReference>
<dbReference type="NCBIfam" id="TIGR00157">
    <property type="entry name" value="ribosome small subunit-dependent GTPase A"/>
    <property type="match status" value="1"/>
</dbReference>
<comment type="subcellular location">
    <subcellularLocation>
        <location evidence="10">Cytoplasm</location>
    </subcellularLocation>
</comment>
<feature type="binding site" evidence="10">
    <location>
        <begin position="163"/>
        <end position="171"/>
    </location>
    <ligand>
        <name>GTP</name>
        <dbReference type="ChEBI" id="CHEBI:37565"/>
    </ligand>
</feature>
<dbReference type="InterPro" id="IPR031944">
    <property type="entry name" value="RsgA_N"/>
</dbReference>
<dbReference type="Pfam" id="PF03193">
    <property type="entry name" value="RsgA_GTPase"/>
    <property type="match status" value="1"/>
</dbReference>
<dbReference type="SUPFAM" id="SSF50249">
    <property type="entry name" value="Nucleic acid-binding proteins"/>
    <property type="match status" value="1"/>
</dbReference>
<dbReference type="InterPro" id="IPR004881">
    <property type="entry name" value="Ribosome_biogen_GTPase_RsgA"/>
</dbReference>
<sequence>MNEMLNGRIIKGIGGFYYVETAKELYSCKARGVFRKKRITPLVGDQVQIRLDADGTGYIEEILPRKNFLTRPPVANIDQLIIVTSVCDPSPNPLLIDEAIAAAEDKGIEPVVVVSKTDLQSGEWLRVIYEKAGIPFFAVSSVTDEGVEAVKALLKGKITAFTGNSGVGKSSLLNRIDNRLALETGEISQKLGRGRHTTRKVELLKLDDSSYVADTPGFSSISLEQCDLVRKENLQFCFREFEPYRNACKFSSCSHTCEKGCAVLQAVEDGKIHPSRHASYVAMYNEVKDLKEWEMK</sequence>
<dbReference type="RefSeq" id="WP_237966773.1">
    <property type="nucleotide sequence ID" value="NZ_JAKNHQ010000009.1"/>
</dbReference>
<dbReference type="Proteomes" id="UP001298681">
    <property type="component" value="Unassembled WGS sequence"/>
</dbReference>
<keyword evidence="3 10" id="KW-0479">Metal-binding</keyword>
<evidence type="ECO:0000259" key="12">
    <source>
        <dbReference type="PROSITE" id="PS51721"/>
    </source>
</evidence>
<protein>
    <recommendedName>
        <fullName evidence="10">Small ribosomal subunit biogenesis GTPase RsgA</fullName>
        <ecNumber evidence="10">3.6.1.-</ecNumber>
    </recommendedName>
</protein>
<keyword evidence="9 10" id="KW-0342">GTP-binding</keyword>
<feature type="binding site" evidence="10">
    <location>
        <position position="253"/>
    </location>
    <ligand>
        <name>Zn(2+)</name>
        <dbReference type="ChEBI" id="CHEBI:29105"/>
    </ligand>
</feature>
<name>A0ABS9MJ94_9FIRM</name>
<evidence type="ECO:0000256" key="2">
    <source>
        <dbReference type="ARBA" id="ARBA00022517"/>
    </source>
</evidence>
<dbReference type="Pfam" id="PF16745">
    <property type="entry name" value="RsgA_N"/>
    <property type="match status" value="1"/>
</dbReference>
<feature type="binding site" evidence="10">
    <location>
        <position position="261"/>
    </location>
    <ligand>
        <name>Zn(2+)</name>
        <dbReference type="ChEBI" id="CHEBI:29105"/>
    </ligand>
</feature>
<gene>
    <name evidence="10 13" type="primary">rsgA</name>
    <name evidence="13" type="ORF">L0P57_07990</name>
</gene>
<accession>A0ABS9MJ94</accession>
<dbReference type="SUPFAM" id="SSF52540">
    <property type="entry name" value="P-loop containing nucleoside triphosphate hydrolases"/>
    <property type="match status" value="1"/>
</dbReference>
<dbReference type="InterPro" id="IPR012340">
    <property type="entry name" value="NA-bd_OB-fold"/>
</dbReference>
<dbReference type="Gene3D" id="1.10.40.50">
    <property type="entry name" value="Probable gtpase engc, domain 3"/>
    <property type="match status" value="1"/>
</dbReference>
<evidence type="ECO:0000256" key="1">
    <source>
        <dbReference type="ARBA" id="ARBA00022490"/>
    </source>
</evidence>